<dbReference type="AlphaFoldDB" id="A0A8T0S3C4"/>
<name>A0A8T0S3C4_PANVG</name>
<reference evidence="1" key="1">
    <citation type="submission" date="2020-05" db="EMBL/GenBank/DDBJ databases">
        <title>WGS assembly of Panicum virgatum.</title>
        <authorList>
            <person name="Lovell J.T."/>
            <person name="Jenkins J."/>
            <person name="Shu S."/>
            <person name="Juenger T.E."/>
            <person name="Schmutz J."/>
        </authorList>
    </citation>
    <scope>NUCLEOTIDE SEQUENCE</scope>
    <source>
        <strain evidence="1">AP13</strain>
    </source>
</reference>
<sequence length="137" mass="15512">MHVSFVFQNTCEHKWRLYGQPTTLKFSENMCGPTNKPKVQMSLPNKLEISLASRLRWLQLQQNGYAQRMGHTLISVVCRCLCNASRFLSTSFFLIVEALRGNSYESDHQEDSIDGDDAWVTPLSLLSAVAYVRPPGS</sequence>
<accession>A0A8T0S3C4</accession>
<keyword evidence="2" id="KW-1185">Reference proteome</keyword>
<dbReference type="EMBL" id="CM029046">
    <property type="protein sequence ID" value="KAG2591715.1"/>
    <property type="molecule type" value="Genomic_DNA"/>
</dbReference>
<dbReference type="Proteomes" id="UP000823388">
    <property type="component" value="Chromosome 5N"/>
</dbReference>
<protein>
    <submittedName>
        <fullName evidence="1">Uncharacterized protein</fullName>
    </submittedName>
</protein>
<comment type="caution">
    <text evidence="1">The sequence shown here is derived from an EMBL/GenBank/DDBJ whole genome shotgun (WGS) entry which is preliminary data.</text>
</comment>
<evidence type="ECO:0000313" key="2">
    <source>
        <dbReference type="Proteomes" id="UP000823388"/>
    </source>
</evidence>
<evidence type="ECO:0000313" key="1">
    <source>
        <dbReference type="EMBL" id="KAG2591715.1"/>
    </source>
</evidence>
<gene>
    <name evidence="1" type="ORF">PVAP13_5NG486886</name>
</gene>
<proteinExistence type="predicted"/>
<organism evidence="1 2">
    <name type="scientific">Panicum virgatum</name>
    <name type="common">Blackwell switchgrass</name>
    <dbReference type="NCBI Taxonomy" id="38727"/>
    <lineage>
        <taxon>Eukaryota</taxon>
        <taxon>Viridiplantae</taxon>
        <taxon>Streptophyta</taxon>
        <taxon>Embryophyta</taxon>
        <taxon>Tracheophyta</taxon>
        <taxon>Spermatophyta</taxon>
        <taxon>Magnoliopsida</taxon>
        <taxon>Liliopsida</taxon>
        <taxon>Poales</taxon>
        <taxon>Poaceae</taxon>
        <taxon>PACMAD clade</taxon>
        <taxon>Panicoideae</taxon>
        <taxon>Panicodae</taxon>
        <taxon>Paniceae</taxon>
        <taxon>Panicinae</taxon>
        <taxon>Panicum</taxon>
        <taxon>Panicum sect. Hiantes</taxon>
    </lineage>
</organism>